<reference evidence="1" key="1">
    <citation type="submission" date="2015-12" db="EMBL/GenBank/DDBJ databases">
        <title>Gene expression during late stages of embryo sac development: a critical building block for successful pollen-pistil interactions.</title>
        <authorList>
            <person name="Liu Y."/>
            <person name="Joly V."/>
            <person name="Sabar M."/>
            <person name="Matton D.P."/>
        </authorList>
    </citation>
    <scope>NUCLEOTIDE SEQUENCE</scope>
</reference>
<name>A0A0V0HFC9_SOLCH</name>
<evidence type="ECO:0000313" key="1">
    <source>
        <dbReference type="EMBL" id="JAP18139.1"/>
    </source>
</evidence>
<sequence>MQSTENFARSLICFNDKETYNVAIKKLLRVFCPKDHICYYSQKFHMSQHQNQGHLNLTSSETLPSNGPH</sequence>
<dbReference type="EMBL" id="GEDG01021645">
    <property type="protein sequence ID" value="JAP18139.1"/>
    <property type="molecule type" value="Transcribed_RNA"/>
</dbReference>
<protein>
    <submittedName>
        <fullName evidence="1">Putative ovule protein</fullName>
    </submittedName>
</protein>
<organism evidence="1">
    <name type="scientific">Solanum chacoense</name>
    <name type="common">Chaco potato</name>
    <dbReference type="NCBI Taxonomy" id="4108"/>
    <lineage>
        <taxon>Eukaryota</taxon>
        <taxon>Viridiplantae</taxon>
        <taxon>Streptophyta</taxon>
        <taxon>Embryophyta</taxon>
        <taxon>Tracheophyta</taxon>
        <taxon>Spermatophyta</taxon>
        <taxon>Magnoliopsida</taxon>
        <taxon>eudicotyledons</taxon>
        <taxon>Gunneridae</taxon>
        <taxon>Pentapetalae</taxon>
        <taxon>asterids</taxon>
        <taxon>lamiids</taxon>
        <taxon>Solanales</taxon>
        <taxon>Solanaceae</taxon>
        <taxon>Solanoideae</taxon>
        <taxon>Solaneae</taxon>
        <taxon>Solanum</taxon>
    </lineage>
</organism>
<proteinExistence type="predicted"/>
<dbReference type="AlphaFoldDB" id="A0A0V0HFC9"/>
<accession>A0A0V0HFC9</accession>